<keyword evidence="1" id="KW-0472">Membrane</keyword>
<sequence>MGTNFFTTSTVWILRGCVNLFIMLLKSLLCTLLSVAALVNAGFVDSKGKDLLHGSRYYIEECDSGDVRYWNVNDQKEVYYSSGKFPIMVSLYSDKWIQPFAAMDGVWTPLKVKKDKGNQEILHFDGRGEPLFISGTRDERTNCYGLYQTKQNGDKVVDIRLAENGHSNLQLGGHKWVASVRFLFATAY</sequence>
<accession>A0ABR2VR69</accession>
<organism evidence="2 3">
    <name type="scientific">Basidiobolus ranarum</name>
    <dbReference type="NCBI Taxonomy" id="34480"/>
    <lineage>
        <taxon>Eukaryota</taxon>
        <taxon>Fungi</taxon>
        <taxon>Fungi incertae sedis</taxon>
        <taxon>Zoopagomycota</taxon>
        <taxon>Entomophthoromycotina</taxon>
        <taxon>Basidiobolomycetes</taxon>
        <taxon>Basidiobolales</taxon>
        <taxon>Basidiobolaceae</taxon>
        <taxon>Basidiobolus</taxon>
    </lineage>
</organism>
<feature type="transmembrane region" description="Helical" evidence="1">
    <location>
        <begin position="12"/>
        <end position="39"/>
    </location>
</feature>
<comment type="caution">
    <text evidence="2">The sequence shown here is derived from an EMBL/GenBank/DDBJ whole genome shotgun (WGS) entry which is preliminary data.</text>
</comment>
<gene>
    <name evidence="2" type="ORF">K7432_013698</name>
</gene>
<evidence type="ECO:0000313" key="2">
    <source>
        <dbReference type="EMBL" id="KAK9693867.1"/>
    </source>
</evidence>
<keyword evidence="3" id="KW-1185">Reference proteome</keyword>
<evidence type="ECO:0000313" key="3">
    <source>
        <dbReference type="Proteomes" id="UP001479436"/>
    </source>
</evidence>
<dbReference type="EMBL" id="JASJQH010008274">
    <property type="protein sequence ID" value="KAK9693867.1"/>
    <property type="molecule type" value="Genomic_DNA"/>
</dbReference>
<protein>
    <submittedName>
        <fullName evidence="2">Uncharacterized protein</fullName>
    </submittedName>
</protein>
<evidence type="ECO:0000256" key="1">
    <source>
        <dbReference type="SAM" id="Phobius"/>
    </source>
</evidence>
<name>A0ABR2VR69_9FUNG</name>
<keyword evidence="1" id="KW-0812">Transmembrane</keyword>
<keyword evidence="1" id="KW-1133">Transmembrane helix</keyword>
<reference evidence="2 3" key="1">
    <citation type="submission" date="2023-04" db="EMBL/GenBank/DDBJ databases">
        <title>Genome of Basidiobolus ranarum AG-B5.</title>
        <authorList>
            <person name="Stajich J.E."/>
            <person name="Carter-House D."/>
            <person name="Gryganskyi A."/>
        </authorList>
    </citation>
    <scope>NUCLEOTIDE SEQUENCE [LARGE SCALE GENOMIC DNA]</scope>
    <source>
        <strain evidence="2 3">AG-B5</strain>
    </source>
</reference>
<proteinExistence type="predicted"/>
<dbReference type="Proteomes" id="UP001479436">
    <property type="component" value="Unassembled WGS sequence"/>
</dbReference>